<evidence type="ECO:0000313" key="3">
    <source>
        <dbReference type="Proteomes" id="UP000031205"/>
    </source>
</evidence>
<protein>
    <submittedName>
        <fullName evidence="2">Uncharacterized protein</fullName>
    </submittedName>
</protein>
<evidence type="ECO:0000256" key="1">
    <source>
        <dbReference type="SAM" id="Coils"/>
    </source>
</evidence>
<evidence type="ECO:0000313" key="2">
    <source>
        <dbReference type="EMBL" id="AID16855.1"/>
    </source>
</evidence>
<keyword evidence="1" id="KW-0175">Coiled coil</keyword>
<dbReference type="EMBL" id="KJ803031">
    <property type="protein sequence ID" value="AID16855.1"/>
    <property type="molecule type" value="Genomic_DNA"/>
</dbReference>
<accession>A0A0A7CHE7</accession>
<reference evidence="2 3" key="1">
    <citation type="submission" date="2014-05" db="EMBL/GenBank/DDBJ databases">
        <title>Complete Genome Sequence of vBDshPR2C, a New N4-Like Lytic Phage Infecting Dinoroseobacter shibae.</title>
        <authorList>
            <person name="Cai L."/>
            <person name="Zhang R."/>
            <person name="Jiao N."/>
        </authorList>
    </citation>
    <scope>NUCLEOTIDE SEQUENCE [LARGE SCALE GENOMIC DNA]</scope>
</reference>
<name>A0A0A7CHE7_9CAUD</name>
<sequence length="73" mass="8181">MTLFRKQTVDGIMAAFEDTIINLETLNTNAQKDVESLTIQRDTINDQITEAETEGRRALSIAASLRKLTRGEI</sequence>
<gene>
    <name evidence="2" type="ORF">vBDshPR2C_40</name>
</gene>
<organism evidence="2 3">
    <name type="scientific">Dinoroseobacter phage vBDshPR2C</name>
    <dbReference type="NCBI Taxonomy" id="1498169"/>
    <lineage>
        <taxon>Viruses</taxon>
        <taxon>Duplodnaviria</taxon>
        <taxon>Heunggongvirae</taxon>
        <taxon>Uroviricota</taxon>
        <taxon>Caudoviricetes</taxon>
        <taxon>Schitoviridae</taxon>
        <taxon>Rhodovirinae</taxon>
        <taxon>Baltimorevirus</taxon>
        <taxon>Baltimorevirus DFL12</taxon>
    </lineage>
</organism>
<dbReference type="Proteomes" id="UP000031205">
    <property type="component" value="Segment"/>
</dbReference>
<proteinExistence type="predicted"/>
<feature type="coiled-coil region" evidence="1">
    <location>
        <begin position="20"/>
        <end position="54"/>
    </location>
</feature>